<sequence>MRTRGINYDTGFLPGGKNTRPDFDPADVPEHMRLIAEELHCTAVRITGGHPERIDAAARAAAAAGLEVWFAPFPCELTADEMLEVYADCADRAEEIRRGGAEVVLVLGCETSLFGAGFIPGENVYARISAFASGDPELYKAMGDVPKLLNDFLAESARVARARFGGRITYAAGVWEKVDWSPFDLVAVDAYRSADNAERYTAEVRALRDHGKPAVVSEFGCCAYQGAAGRGAMGWAIVDSDVTPPRLTGTFVRDEQEQVRYLNELLAVFEEEGLDGAFWFTFAGFGLTHTPGDPGHDLDMASFGVVKVGADGTLSPKASFHALAAAYDG</sequence>
<evidence type="ECO:0000313" key="2">
    <source>
        <dbReference type="Proteomes" id="UP000487268"/>
    </source>
</evidence>
<protein>
    <recommendedName>
        <fullName evidence="3">Abortive infection protein</fullName>
    </recommendedName>
</protein>
<dbReference type="Gene3D" id="3.20.20.80">
    <property type="entry name" value="Glycosidases"/>
    <property type="match status" value="1"/>
</dbReference>
<dbReference type="OrthoDB" id="151193at2"/>
<reference evidence="1 2" key="1">
    <citation type="submission" date="2019-10" db="EMBL/GenBank/DDBJ databases">
        <title>Actinomadura rubteroloni sp. nov. and Actinomadura macrotermitis sp. nov., isolated from the gut of fungus growing-termite Macrotermes natalensis.</title>
        <authorList>
            <person name="Benndorf R."/>
            <person name="Martin K."/>
            <person name="Kuefner M."/>
            <person name="De Beer W."/>
            <person name="Kaster A.-K."/>
            <person name="Vollmers J."/>
            <person name="Poulsen M."/>
            <person name="Beemelmanns C."/>
        </authorList>
    </citation>
    <scope>NUCLEOTIDE SEQUENCE [LARGE SCALE GENOMIC DNA]</scope>
    <source>
        <strain evidence="1 2">RB68</strain>
    </source>
</reference>
<proteinExistence type="predicted"/>
<accession>A0A7K0BTH5</accession>
<dbReference type="Proteomes" id="UP000487268">
    <property type="component" value="Unassembled WGS sequence"/>
</dbReference>
<evidence type="ECO:0000313" key="1">
    <source>
        <dbReference type="EMBL" id="MQY04447.1"/>
    </source>
</evidence>
<name>A0A7K0BTH5_9ACTN</name>
<dbReference type="AlphaFoldDB" id="A0A7K0BTH5"/>
<dbReference type="RefSeq" id="WP_153532684.1">
    <property type="nucleotide sequence ID" value="NZ_WEGH01000002.1"/>
</dbReference>
<gene>
    <name evidence="1" type="ORF">ACRB68_25010</name>
</gene>
<organism evidence="1 2">
    <name type="scientific">Actinomadura macrotermitis</name>
    <dbReference type="NCBI Taxonomy" id="2585200"/>
    <lineage>
        <taxon>Bacteria</taxon>
        <taxon>Bacillati</taxon>
        <taxon>Actinomycetota</taxon>
        <taxon>Actinomycetes</taxon>
        <taxon>Streptosporangiales</taxon>
        <taxon>Thermomonosporaceae</taxon>
        <taxon>Actinomadura</taxon>
    </lineage>
</organism>
<dbReference type="SUPFAM" id="SSF51445">
    <property type="entry name" value="(Trans)glycosidases"/>
    <property type="match status" value="1"/>
</dbReference>
<keyword evidence="2" id="KW-1185">Reference proteome</keyword>
<dbReference type="EMBL" id="WEGH01000002">
    <property type="protein sequence ID" value="MQY04447.1"/>
    <property type="molecule type" value="Genomic_DNA"/>
</dbReference>
<comment type="caution">
    <text evidence="1">The sequence shown here is derived from an EMBL/GenBank/DDBJ whole genome shotgun (WGS) entry which is preliminary data.</text>
</comment>
<dbReference type="InterPro" id="IPR017853">
    <property type="entry name" value="GH"/>
</dbReference>
<evidence type="ECO:0008006" key="3">
    <source>
        <dbReference type="Google" id="ProtNLM"/>
    </source>
</evidence>